<dbReference type="InterPro" id="IPR039564">
    <property type="entry name" value="Peptidase_C39-like"/>
</dbReference>
<accession>A0AA46TK77</accession>
<dbReference type="CDD" id="cd02549">
    <property type="entry name" value="Peptidase_C39A"/>
    <property type="match status" value="1"/>
</dbReference>
<reference evidence="2" key="1">
    <citation type="submission" date="2022-01" db="EMBL/GenBank/DDBJ databases">
        <title>Nocardioidaceae gen. sp. A5X3R13.</title>
        <authorList>
            <person name="Lopez Marin M.A."/>
            <person name="Uhlik O."/>
        </authorList>
    </citation>
    <scope>NUCLEOTIDE SEQUENCE</scope>
    <source>
        <strain evidence="2">A5X3R13</strain>
    </source>
</reference>
<dbReference type="Gene3D" id="3.90.70.10">
    <property type="entry name" value="Cysteine proteinases"/>
    <property type="match status" value="1"/>
</dbReference>
<proteinExistence type="predicted"/>
<organism evidence="2 3">
    <name type="scientific">Solicola gregarius</name>
    <dbReference type="NCBI Taxonomy" id="2908642"/>
    <lineage>
        <taxon>Bacteria</taxon>
        <taxon>Bacillati</taxon>
        <taxon>Actinomycetota</taxon>
        <taxon>Actinomycetes</taxon>
        <taxon>Propionibacteriales</taxon>
        <taxon>Nocardioidaceae</taxon>
        <taxon>Solicola</taxon>
    </lineage>
</organism>
<keyword evidence="3" id="KW-1185">Reference proteome</keyword>
<evidence type="ECO:0000313" key="2">
    <source>
        <dbReference type="EMBL" id="UYM06849.1"/>
    </source>
</evidence>
<dbReference type="Pfam" id="PF13529">
    <property type="entry name" value="Peptidase_C39_2"/>
    <property type="match status" value="1"/>
</dbReference>
<feature type="domain" description="Peptidase C39-like" evidence="1">
    <location>
        <begin position="59"/>
        <end position="198"/>
    </location>
</feature>
<dbReference type="Proteomes" id="UP001164390">
    <property type="component" value="Chromosome"/>
</dbReference>
<dbReference type="EMBL" id="CP094970">
    <property type="protein sequence ID" value="UYM06849.1"/>
    <property type="molecule type" value="Genomic_DNA"/>
</dbReference>
<dbReference type="AlphaFoldDB" id="A0AA46TK77"/>
<dbReference type="RefSeq" id="WP_271635772.1">
    <property type="nucleotide sequence ID" value="NZ_CP094970.1"/>
</dbReference>
<evidence type="ECO:0000259" key="1">
    <source>
        <dbReference type="Pfam" id="PF13529"/>
    </source>
</evidence>
<dbReference type="KEGG" id="sgrg:L0C25_07170"/>
<name>A0AA46TK77_9ACTN</name>
<protein>
    <submittedName>
        <fullName evidence="2">Peptidase C39 family protein</fullName>
    </submittedName>
</protein>
<evidence type="ECO:0000313" key="3">
    <source>
        <dbReference type="Proteomes" id="UP001164390"/>
    </source>
</evidence>
<gene>
    <name evidence="2" type="ORF">L0C25_07170</name>
</gene>
<dbReference type="InterPro" id="IPR039563">
    <property type="entry name" value="Peptidase_C39_single_dom"/>
</dbReference>
<sequence>MIPEGSEWRQAQLRISVVRPRDAANPWPAVREAALLASTRLDDVSGAVSEPSGVAHTIDVPAHSQQLYRDQQPHLDGGGQNWCSPTCMTMVLEHWGVSLPAEPAVPYSAEHTYDHNYDGAGNWPFNTAYAARFGLTAYVTRLRSLAEAELFTRAGIPLVLGVGFTADQLDGSGYDTVGHLMVLLGFDESGDPIVNDPASHRVRSNDAVRTTYRRDQFLDAWQWRGSGIAYVVHPRDFAVPPSGDEANW</sequence>